<sequence>MLWAESSHHNMLRCAIVSTLVRIIKAFTAVPQNLYGFVVPVIMICTDLSQDSHIYLIEDGLDLWLTVLENSIDVSSGLLELCKSLQPVLESSSETMRMTIFIIQAYVVLAPDIFLQTYGHDIMNKLASLITDLRFEGIIIIMRLLDLCFQTIHQNAIVYIKPFLPFIIDGICDNDSSPQTISLYLTVISRTLLSHPECISEVLSTMITSNKSSLFGSSQEMALGLILDKWLDCMPSITQPERRKLLSLALCSLITAKSDIILDRICGLLLNVSETLNDIMKEDDDGAAIDSLVLTPNSSPTSFDDGEYETEHDRRKKRLCHTDSVHTVVLKDYLQTQIATLQTQVGLAGFQSILENVDSDIIKNLKDYINL</sequence>
<dbReference type="InterPro" id="IPR016024">
    <property type="entry name" value="ARM-type_fold"/>
</dbReference>
<dbReference type="AlphaFoldDB" id="A0A6M2DXZ9"/>
<dbReference type="SUPFAM" id="SSF48371">
    <property type="entry name" value="ARM repeat"/>
    <property type="match status" value="1"/>
</dbReference>
<dbReference type="EMBL" id="GIIL01007493">
    <property type="protein sequence ID" value="NOV51219.1"/>
    <property type="molecule type" value="Transcribed_RNA"/>
</dbReference>
<keyword evidence="1" id="KW-0732">Signal</keyword>
<feature type="signal peptide" evidence="1">
    <location>
        <begin position="1"/>
        <end position="26"/>
    </location>
</feature>
<dbReference type="GO" id="GO:0006606">
    <property type="term" value="P:protein import into nucleus"/>
    <property type="evidence" value="ECO:0007669"/>
    <property type="project" value="TreeGrafter"/>
</dbReference>
<dbReference type="InterPro" id="IPR058669">
    <property type="entry name" value="TPR_IPO7/11-like"/>
</dbReference>
<name>A0A6M2DXZ9_XENCH</name>
<proteinExistence type="predicted"/>
<dbReference type="GO" id="GO:0005829">
    <property type="term" value="C:cytosol"/>
    <property type="evidence" value="ECO:0007669"/>
    <property type="project" value="TreeGrafter"/>
</dbReference>
<evidence type="ECO:0000259" key="2">
    <source>
        <dbReference type="Pfam" id="PF25758"/>
    </source>
</evidence>
<reference evidence="3" key="1">
    <citation type="submission" date="2020-03" db="EMBL/GenBank/DDBJ databases">
        <title>Transcriptomic Profiling of the Digestive Tract of the Rat Flea, Xenopsylla cheopis, Following Blood Feeding and Infection with Yersinia pestis.</title>
        <authorList>
            <person name="Bland D.M."/>
            <person name="Martens C.A."/>
            <person name="Virtaneva K."/>
            <person name="Kanakabandi K."/>
            <person name="Long D."/>
            <person name="Rosenke R."/>
            <person name="Saturday G.A."/>
            <person name="Hoyt F.H."/>
            <person name="Bruno D.P."/>
            <person name="Ribeiro J.M.C."/>
            <person name="Hinnebusch J."/>
        </authorList>
    </citation>
    <scope>NUCLEOTIDE SEQUENCE</scope>
</reference>
<dbReference type="InterPro" id="IPR011989">
    <property type="entry name" value="ARM-like"/>
</dbReference>
<dbReference type="PANTHER" id="PTHR10997:SF7">
    <property type="entry name" value="IMPORTIN-11"/>
    <property type="match status" value="1"/>
</dbReference>
<dbReference type="Pfam" id="PF25758">
    <property type="entry name" value="TPR_IPO11"/>
    <property type="match status" value="1"/>
</dbReference>
<evidence type="ECO:0000256" key="1">
    <source>
        <dbReference type="SAM" id="SignalP"/>
    </source>
</evidence>
<dbReference type="Gene3D" id="1.25.10.10">
    <property type="entry name" value="Leucine-rich Repeat Variant"/>
    <property type="match status" value="1"/>
</dbReference>
<organism evidence="3">
    <name type="scientific">Xenopsylla cheopis</name>
    <name type="common">Oriental rat flea</name>
    <name type="synonym">Pulex cheopis</name>
    <dbReference type="NCBI Taxonomy" id="163159"/>
    <lineage>
        <taxon>Eukaryota</taxon>
        <taxon>Metazoa</taxon>
        <taxon>Ecdysozoa</taxon>
        <taxon>Arthropoda</taxon>
        <taxon>Hexapoda</taxon>
        <taxon>Insecta</taxon>
        <taxon>Pterygota</taxon>
        <taxon>Neoptera</taxon>
        <taxon>Endopterygota</taxon>
        <taxon>Siphonaptera</taxon>
        <taxon>Pulicidae</taxon>
        <taxon>Xenopsyllinae</taxon>
        <taxon>Xenopsylla</taxon>
    </lineage>
</organism>
<protein>
    <submittedName>
        <fullName evidence="3">Putative nuclear transport receptor kap120 importin beta superfamily</fullName>
    </submittedName>
</protein>
<feature type="domain" description="Importin-7/11-like TPR repeats" evidence="2">
    <location>
        <begin position="14"/>
        <end position="369"/>
    </location>
</feature>
<dbReference type="GO" id="GO:0005635">
    <property type="term" value="C:nuclear envelope"/>
    <property type="evidence" value="ECO:0007669"/>
    <property type="project" value="TreeGrafter"/>
</dbReference>
<feature type="chain" id="PRO_5026718280" evidence="1">
    <location>
        <begin position="27"/>
        <end position="371"/>
    </location>
</feature>
<dbReference type="PANTHER" id="PTHR10997">
    <property type="entry name" value="IMPORTIN-7, 8, 11"/>
    <property type="match status" value="1"/>
</dbReference>
<keyword evidence="3" id="KW-0675">Receptor</keyword>
<accession>A0A6M2DXZ9</accession>
<evidence type="ECO:0000313" key="3">
    <source>
        <dbReference type="EMBL" id="NOV51219.1"/>
    </source>
</evidence>